<evidence type="ECO:0000313" key="3">
    <source>
        <dbReference type="EMBL" id="GCF11966.1"/>
    </source>
</evidence>
<gene>
    <name evidence="3" type="ORF">KDI_55300</name>
</gene>
<keyword evidence="4" id="KW-1185">Reference proteome</keyword>
<dbReference type="AlphaFoldDB" id="A0A5A5TLD1"/>
<dbReference type="Gene3D" id="1.10.443.10">
    <property type="entry name" value="Intergrase catalytic core"/>
    <property type="match status" value="1"/>
</dbReference>
<dbReference type="Pfam" id="PF00589">
    <property type="entry name" value="Phage_integrase"/>
    <property type="match status" value="1"/>
</dbReference>
<protein>
    <recommendedName>
        <fullName evidence="2">Tyr recombinase domain-containing protein</fullName>
    </recommendedName>
</protein>
<proteinExistence type="predicted"/>
<name>A0A5A5TLD1_9CHLR</name>
<feature type="domain" description="Tyr recombinase" evidence="2">
    <location>
        <begin position="1"/>
        <end position="125"/>
    </location>
</feature>
<dbReference type="InterPro" id="IPR011010">
    <property type="entry name" value="DNA_brk_join_enz"/>
</dbReference>
<sequence length="130" mass="14830">MGKRSGTLEVVGKRNKYREVPLNVTARKVLEEYLPTLSVERAFLFPSSKTKDTLSERALGYIVKKYASFAKLSDVSPHDLRYRFGYCMAEAVPLHRLAQIMGHDALDTTRLYVQGTRHDLQQAVETIAWI</sequence>
<keyword evidence="1" id="KW-0233">DNA recombination</keyword>
<accession>A0A5A5TLD1</accession>
<reference evidence="3 4" key="1">
    <citation type="submission" date="2019-01" db="EMBL/GenBank/DDBJ databases">
        <title>Draft genome sequence of Dictyobacter sp. Uno17.</title>
        <authorList>
            <person name="Wang C.M."/>
            <person name="Zheng Y."/>
            <person name="Sakai Y."/>
            <person name="Abe K."/>
            <person name="Yokota A."/>
            <person name="Yabe S."/>
        </authorList>
    </citation>
    <scope>NUCLEOTIDE SEQUENCE [LARGE SCALE GENOMIC DNA]</scope>
    <source>
        <strain evidence="3 4">Uno17</strain>
    </source>
</reference>
<dbReference type="Proteomes" id="UP000322530">
    <property type="component" value="Unassembled WGS sequence"/>
</dbReference>
<organism evidence="3 4">
    <name type="scientific">Dictyobacter arantiisoli</name>
    <dbReference type="NCBI Taxonomy" id="2014874"/>
    <lineage>
        <taxon>Bacteria</taxon>
        <taxon>Bacillati</taxon>
        <taxon>Chloroflexota</taxon>
        <taxon>Ktedonobacteria</taxon>
        <taxon>Ktedonobacterales</taxon>
        <taxon>Dictyobacteraceae</taxon>
        <taxon>Dictyobacter</taxon>
    </lineage>
</organism>
<evidence type="ECO:0000313" key="4">
    <source>
        <dbReference type="Proteomes" id="UP000322530"/>
    </source>
</evidence>
<dbReference type="SUPFAM" id="SSF56349">
    <property type="entry name" value="DNA breaking-rejoining enzymes"/>
    <property type="match status" value="1"/>
</dbReference>
<dbReference type="OrthoDB" id="158022at2"/>
<dbReference type="InterPro" id="IPR002104">
    <property type="entry name" value="Integrase_catalytic"/>
</dbReference>
<dbReference type="GO" id="GO:0015074">
    <property type="term" value="P:DNA integration"/>
    <property type="evidence" value="ECO:0007669"/>
    <property type="project" value="InterPro"/>
</dbReference>
<dbReference type="InterPro" id="IPR013762">
    <property type="entry name" value="Integrase-like_cat_sf"/>
</dbReference>
<dbReference type="EMBL" id="BIXY01000186">
    <property type="protein sequence ID" value="GCF11966.1"/>
    <property type="molecule type" value="Genomic_DNA"/>
</dbReference>
<dbReference type="GO" id="GO:0003677">
    <property type="term" value="F:DNA binding"/>
    <property type="evidence" value="ECO:0007669"/>
    <property type="project" value="InterPro"/>
</dbReference>
<evidence type="ECO:0000256" key="1">
    <source>
        <dbReference type="ARBA" id="ARBA00023172"/>
    </source>
</evidence>
<dbReference type="GO" id="GO:0006310">
    <property type="term" value="P:DNA recombination"/>
    <property type="evidence" value="ECO:0007669"/>
    <property type="project" value="UniProtKB-KW"/>
</dbReference>
<dbReference type="RefSeq" id="WP_149404754.1">
    <property type="nucleotide sequence ID" value="NZ_BIXY01000186.1"/>
</dbReference>
<dbReference type="PROSITE" id="PS51898">
    <property type="entry name" value="TYR_RECOMBINASE"/>
    <property type="match status" value="1"/>
</dbReference>
<comment type="caution">
    <text evidence="3">The sequence shown here is derived from an EMBL/GenBank/DDBJ whole genome shotgun (WGS) entry which is preliminary data.</text>
</comment>
<evidence type="ECO:0000259" key="2">
    <source>
        <dbReference type="PROSITE" id="PS51898"/>
    </source>
</evidence>